<feature type="compositionally biased region" description="Low complexity" evidence="3">
    <location>
        <begin position="843"/>
        <end position="854"/>
    </location>
</feature>
<feature type="region of interest" description="Disordered" evidence="3">
    <location>
        <begin position="165"/>
        <end position="235"/>
    </location>
</feature>
<keyword evidence="1" id="KW-0862">Zinc</keyword>
<keyword evidence="1" id="KW-0479">Metal-binding</keyword>
<feature type="compositionally biased region" description="Basic and acidic residues" evidence="3">
    <location>
        <begin position="120"/>
        <end position="137"/>
    </location>
</feature>
<dbReference type="Pfam" id="PF13768">
    <property type="entry name" value="VWA_3"/>
    <property type="match status" value="1"/>
</dbReference>
<feature type="compositionally biased region" description="Low complexity" evidence="3">
    <location>
        <begin position="31"/>
        <end position="57"/>
    </location>
</feature>
<feature type="compositionally biased region" description="Basic and acidic residues" evidence="3">
    <location>
        <begin position="726"/>
        <end position="736"/>
    </location>
</feature>
<dbReference type="SMART" id="SM00233">
    <property type="entry name" value="PH"/>
    <property type="match status" value="1"/>
</dbReference>
<feature type="region of interest" description="Disordered" evidence="3">
    <location>
        <begin position="710"/>
        <end position="867"/>
    </location>
</feature>
<evidence type="ECO:0000259" key="4">
    <source>
        <dbReference type="PROSITE" id="PS50089"/>
    </source>
</evidence>
<evidence type="ECO:0000256" key="3">
    <source>
        <dbReference type="SAM" id="MobiDB-lite"/>
    </source>
</evidence>
<feature type="compositionally biased region" description="Polar residues" evidence="3">
    <location>
        <begin position="346"/>
        <end position="356"/>
    </location>
</feature>
<keyword evidence="6" id="KW-1185">Reference proteome</keyword>
<dbReference type="CDD" id="cd13246">
    <property type="entry name" value="PH_Scd1"/>
    <property type="match status" value="1"/>
</dbReference>
<dbReference type="InterPro" id="IPR051266">
    <property type="entry name" value="CLCR"/>
</dbReference>
<dbReference type="Gene3D" id="2.30.29.30">
    <property type="entry name" value="Pleckstrin-homology domain (PH domain)/Phosphotyrosine-binding domain (PTB)"/>
    <property type="match status" value="1"/>
</dbReference>
<evidence type="ECO:0000256" key="2">
    <source>
        <dbReference type="SAM" id="Coils"/>
    </source>
</evidence>
<dbReference type="EMBL" id="KI669498">
    <property type="protein sequence ID" value="OCF35581.1"/>
    <property type="molecule type" value="Genomic_DNA"/>
</dbReference>
<dbReference type="Gene3D" id="3.30.40.10">
    <property type="entry name" value="Zinc/RING finger domain, C3HC4 (zinc finger)"/>
    <property type="match status" value="1"/>
</dbReference>
<feature type="region of interest" description="Disordered" evidence="3">
    <location>
        <begin position="1"/>
        <end position="143"/>
    </location>
</feature>
<feature type="compositionally biased region" description="Polar residues" evidence="3">
    <location>
        <begin position="225"/>
        <end position="235"/>
    </location>
</feature>
<feature type="compositionally biased region" description="Acidic residues" evidence="3">
    <location>
        <begin position="712"/>
        <end position="725"/>
    </location>
</feature>
<dbReference type="SUPFAM" id="SSF53300">
    <property type="entry name" value="vWA-like"/>
    <property type="match status" value="1"/>
</dbReference>
<dbReference type="SUPFAM" id="SSF57850">
    <property type="entry name" value="RING/U-box"/>
    <property type="match status" value="1"/>
</dbReference>
<feature type="compositionally biased region" description="Low complexity" evidence="3">
    <location>
        <begin position="1"/>
        <end position="23"/>
    </location>
</feature>
<dbReference type="STRING" id="1296120.A0A1B9GX21"/>
<evidence type="ECO:0000313" key="6">
    <source>
        <dbReference type="Proteomes" id="UP000092666"/>
    </source>
</evidence>
<feature type="compositionally biased region" description="Polar residues" evidence="3">
    <location>
        <begin position="420"/>
        <end position="446"/>
    </location>
</feature>
<feature type="compositionally biased region" description="Low complexity" evidence="3">
    <location>
        <begin position="657"/>
        <end position="690"/>
    </location>
</feature>
<dbReference type="InterPro" id="IPR013083">
    <property type="entry name" value="Znf_RING/FYVE/PHD"/>
</dbReference>
<feature type="compositionally biased region" description="Basic and acidic residues" evidence="3">
    <location>
        <begin position="576"/>
        <end position="585"/>
    </location>
</feature>
<reference evidence="5 6" key="1">
    <citation type="submission" date="2013-07" db="EMBL/GenBank/DDBJ databases">
        <title>The Genome Sequence of Cryptococcus heveanensis BCC8398.</title>
        <authorList>
            <consortium name="The Broad Institute Genome Sequencing Platform"/>
            <person name="Cuomo C."/>
            <person name="Litvintseva A."/>
            <person name="Chen Y."/>
            <person name="Heitman J."/>
            <person name="Sun S."/>
            <person name="Springer D."/>
            <person name="Dromer F."/>
            <person name="Young S.K."/>
            <person name="Zeng Q."/>
            <person name="Gargeya S."/>
            <person name="Fitzgerald M."/>
            <person name="Abouelleil A."/>
            <person name="Alvarado L."/>
            <person name="Berlin A.M."/>
            <person name="Chapman S.B."/>
            <person name="Dewar J."/>
            <person name="Goldberg J."/>
            <person name="Griggs A."/>
            <person name="Gujja S."/>
            <person name="Hansen M."/>
            <person name="Howarth C."/>
            <person name="Imamovic A."/>
            <person name="Larimer J."/>
            <person name="McCowan C."/>
            <person name="Murphy C."/>
            <person name="Pearson M."/>
            <person name="Priest M."/>
            <person name="Roberts A."/>
            <person name="Saif S."/>
            <person name="Shea T."/>
            <person name="Sykes S."/>
            <person name="Wortman J."/>
            <person name="Nusbaum C."/>
            <person name="Birren B."/>
        </authorList>
    </citation>
    <scope>NUCLEOTIDE SEQUENCE [LARGE SCALE GENOMIC DNA]</scope>
    <source>
        <strain evidence="5 6">BCC8398</strain>
    </source>
</reference>
<gene>
    <name evidence="5" type="ORF">I316_02636</name>
</gene>
<evidence type="ECO:0000256" key="1">
    <source>
        <dbReference type="PROSITE-ProRule" id="PRU00175"/>
    </source>
</evidence>
<dbReference type="GO" id="GO:0008270">
    <property type="term" value="F:zinc ion binding"/>
    <property type="evidence" value="ECO:0007669"/>
    <property type="project" value="UniProtKB-KW"/>
</dbReference>
<accession>A0A1B9GX21</accession>
<evidence type="ECO:0000313" key="5">
    <source>
        <dbReference type="EMBL" id="OCF35581.1"/>
    </source>
</evidence>
<sequence>MVPGQSSFDFGDGSSSSHSTSPSAAWRGLRRALSLNSGSSSHASASRRSSKATTASTIRMSRQLMGVTSGQQQHGRGVTGTDNDHRQSITSTPLSGGSSSQGSESDVRLSGVVAVAEDLGAGRHGEKSAKIRSDNDGRGCGGRPVAIGLNTSAFASVGSFGTTSTMLSRDRDQEAPSGPSSPCDTDRFSLSDWSNIPFPKPPSLTPPRSSSAGAAWEEDQEANGDNDTTNQGDGLSTQDELEHELIITIQSPFAPFAHAHDGILSRERELAVDSPPSHVDESPTDPLFPFHSKSEYNRPISVSGSIDSELSKPTTPVSVSVSVCAGVSTCSDSPYCPPSPALTPSPHLSSANSPVLTTPGVRPSPSQPSTPILNGQDEDNSNVTTPSSSHADIRTHTPTTKHTTVLLLGSLNLSPLTPETVKSSTPAITPKSSYSHTHPSNQYQHENGNENEHGQSIPPSSSTAAPLFEIQQTETSTSNRIEQSPLVLLSTASKTIATDSNLISPRQRTISTPSYTTSPSLLTSLDDPIVLRDTQHQHCPKPQSVHNHDRAPTKDNHIGERQLQVAQDDSMVYSEQESRQGRERDWAYDNQVTRDRHPAQGAANQVPPPPQSFHHHHKAQPSVPYSTRTISSLGHNSRLSVDPTDSLSPPPSYGHFSNSSSSRRNSKYTAFSGSSSSSIHSYSTTDSSSYRGHNQHWHLGERPDISTVFEENSGDADADPEYEEDEHVHDSNKDQYEFVVPLKSREHSASGDSRYPTLHTQTSSNTLVNRPSSRSTPGYFSRERSSTINSANGTITSTGSGKTTSKPVHPFANAVVRPTSPPPLPSSKSHNKFLSPQHPRRPSSPTLQSSRSSPNLAESYKMSNQPTHQVTLVSTEDDRDDEETCPVCVESLSFTYRLPGEKPHIVPECGHALHEECFVTVYGDVPPEGSKKVLGVCGVCRQPMKMADGATKRDKLAMLMGRPGQNAGRKPSQSAPSVRSTSGRGQPSSPPPVDPNADDPLEDRTISSSRSMHSEGSQPKVVVPSISIRSEFPSIAKGHRKGKQVITAMVTVEVPPAENKGRYPPKARPNGMSRTASHEDQFSPQLPPSPRSASDSSVVPSTARSAPASASTPDPFAHVVYDLRHRVVDYKTSGLDQLGSLKLFDLLCVRKGQLIREFHVYLFQEALICVSEEKKSGLRNIFSSSASIRSDHSSGSHHGRGVLKLKGRIYVRHVRKVIDTSVPGELSLTITMEDESLDSFILCFKDRSSHETWRSTINRLLEDVKGGSQNKVQKMIGSAAPRSANASSSANGSALGMSFGDLASPSTAGFAVTPASSTFTHTEPTPGDLAYEQPLAPIHTPIDLVIVLSLPAPSSNSQLPLKVKLMKSSLSFILALLGPKDRISLVTCEMGVNGLVRKTPFLSPCRHESRKRLEAFVETLGTGRTAKDEFEASVGREERFDVVTAVNVALDVVLQRKVKNPISGMVLISDTSDVIKRAQMDLVTARLDAANVPVHALGYGRSHDPSPLWMISNHTHGTYTFVKEWYHLRDSLAGVVGGLMSIAMDNMKLHLSCQENDFHVTKVSGTTSAIVSKNGKDVDIELRELRHGEIREILVELDLEVEDGSNEQRYSGDGSSESGRLSERRADGSQNGSSIRKAPSFNVDRGLGLDTLSVGDANALRDVVYEDALIDEVPVVEVDCSFHDPGAGRSVARLAHPVLLTVAILPSNAPPSSSPADPMIVRRRMELLASDMITRALLIASRKNFTHASRILRETKRIIETIVDGLRAHVSQQHVNANGQGGRSKREAQTLFAVEGLMGTVQDLDMLLDGLEEHKEMFERDHRNYSAQQAGVLRAQRSWTTRTPTERTYATKEVQYIIALSGEWQGRV</sequence>
<dbReference type="InterPro" id="IPR036465">
    <property type="entry name" value="vWFA_dom_sf"/>
</dbReference>
<feature type="region of interest" description="Disordered" evidence="3">
    <location>
        <begin position="346"/>
        <end position="400"/>
    </location>
</feature>
<feature type="compositionally biased region" description="Low complexity" evidence="3">
    <location>
        <begin position="88"/>
        <end position="104"/>
    </location>
</feature>
<feature type="compositionally biased region" description="Polar residues" evidence="3">
    <location>
        <begin position="381"/>
        <end position="390"/>
    </location>
</feature>
<dbReference type="PANTHER" id="PTHR10579">
    <property type="entry name" value="CALCIUM-ACTIVATED CHLORIDE CHANNEL REGULATOR"/>
    <property type="match status" value="1"/>
</dbReference>
<feature type="compositionally biased region" description="Polar residues" evidence="3">
    <location>
        <begin position="1006"/>
        <end position="1017"/>
    </location>
</feature>
<name>A0A1B9GX21_9TREE</name>
<feature type="coiled-coil region" evidence="2">
    <location>
        <begin position="1801"/>
        <end position="1828"/>
    </location>
</feature>
<dbReference type="SUPFAM" id="SSF50729">
    <property type="entry name" value="PH domain-like"/>
    <property type="match status" value="1"/>
</dbReference>
<feature type="domain" description="RING-type" evidence="4">
    <location>
        <begin position="885"/>
        <end position="941"/>
    </location>
</feature>
<dbReference type="InterPro" id="IPR011993">
    <property type="entry name" value="PH-like_dom_sf"/>
</dbReference>
<feature type="compositionally biased region" description="Polar residues" evidence="3">
    <location>
        <begin position="758"/>
        <end position="778"/>
    </location>
</feature>
<dbReference type="Gene3D" id="3.40.50.410">
    <property type="entry name" value="von Willebrand factor, type A domain"/>
    <property type="match status" value="1"/>
</dbReference>
<feature type="compositionally biased region" description="Low complexity" evidence="3">
    <location>
        <begin position="1096"/>
        <end position="1111"/>
    </location>
</feature>
<feature type="compositionally biased region" description="Polar residues" evidence="3">
    <location>
        <begin position="623"/>
        <end position="647"/>
    </location>
</feature>
<keyword evidence="2" id="KW-0175">Coiled coil</keyword>
<dbReference type="PROSITE" id="PS50089">
    <property type="entry name" value="ZF_RING_2"/>
    <property type="match status" value="1"/>
</dbReference>
<keyword evidence="1" id="KW-0863">Zinc-finger</keyword>
<organism evidence="5 6">
    <name type="scientific">Kwoniella heveanensis BCC8398</name>
    <dbReference type="NCBI Taxonomy" id="1296120"/>
    <lineage>
        <taxon>Eukaryota</taxon>
        <taxon>Fungi</taxon>
        <taxon>Dikarya</taxon>
        <taxon>Basidiomycota</taxon>
        <taxon>Agaricomycotina</taxon>
        <taxon>Tremellomycetes</taxon>
        <taxon>Tremellales</taxon>
        <taxon>Cryptococcaceae</taxon>
        <taxon>Kwoniella</taxon>
    </lineage>
</organism>
<feature type="region of interest" description="Disordered" evidence="3">
    <location>
        <begin position="961"/>
        <end position="1025"/>
    </location>
</feature>
<feature type="region of interest" description="Disordered" evidence="3">
    <location>
        <begin position="1056"/>
        <end position="1111"/>
    </location>
</feature>
<proteinExistence type="predicted"/>
<feature type="compositionally biased region" description="Low complexity" evidence="3">
    <location>
        <begin position="793"/>
        <end position="806"/>
    </location>
</feature>
<dbReference type="GO" id="GO:0005085">
    <property type="term" value="F:guanyl-nucleotide exchange factor activity"/>
    <property type="evidence" value="ECO:0007669"/>
    <property type="project" value="InterPro"/>
</dbReference>
<reference evidence="6" key="2">
    <citation type="submission" date="2013-12" db="EMBL/GenBank/DDBJ databases">
        <title>Evolution of pathogenesis and genome organization in the Tremellales.</title>
        <authorList>
            <person name="Cuomo C."/>
            <person name="Litvintseva A."/>
            <person name="Heitman J."/>
            <person name="Chen Y."/>
            <person name="Sun S."/>
            <person name="Springer D."/>
            <person name="Dromer F."/>
            <person name="Young S."/>
            <person name="Zeng Q."/>
            <person name="Chapman S."/>
            <person name="Gujja S."/>
            <person name="Saif S."/>
            <person name="Birren B."/>
        </authorList>
    </citation>
    <scope>NUCLEOTIDE SEQUENCE [LARGE SCALE GENOMIC DNA]</scope>
    <source>
        <strain evidence="6">BCC8398</strain>
    </source>
</reference>
<dbReference type="OrthoDB" id="299997at2759"/>
<protein>
    <recommendedName>
        <fullName evidence="4">RING-type domain-containing protein</fullName>
    </recommendedName>
</protein>
<dbReference type="Proteomes" id="UP000092666">
    <property type="component" value="Unassembled WGS sequence"/>
</dbReference>
<dbReference type="InterPro" id="IPR001841">
    <property type="entry name" value="Znf_RING"/>
</dbReference>
<feature type="region of interest" description="Disordered" evidence="3">
    <location>
        <begin position="598"/>
        <end position="698"/>
    </location>
</feature>
<feature type="compositionally biased region" description="Polar residues" evidence="3">
    <location>
        <begin position="971"/>
        <end position="987"/>
    </location>
</feature>
<feature type="region of interest" description="Disordered" evidence="3">
    <location>
        <begin position="415"/>
        <end position="463"/>
    </location>
</feature>
<dbReference type="InterPro" id="IPR001849">
    <property type="entry name" value="PH_domain"/>
</dbReference>
<dbReference type="InterPro" id="IPR033511">
    <property type="entry name" value="Cdc24/Scd1_PH_dom"/>
</dbReference>
<feature type="region of interest" description="Disordered" evidence="3">
    <location>
        <begin position="1605"/>
        <end position="1639"/>
    </location>
</feature>
<feature type="region of interest" description="Disordered" evidence="3">
    <location>
        <begin position="563"/>
        <end position="585"/>
    </location>
</feature>
<dbReference type="InterPro" id="IPR002035">
    <property type="entry name" value="VWF_A"/>
</dbReference>
<dbReference type="PANTHER" id="PTHR10579:SF43">
    <property type="entry name" value="ZINC FINGER (C3HC4-TYPE RING FINGER) FAMILY PROTEIN"/>
    <property type="match status" value="1"/>
</dbReference>
<dbReference type="Pfam" id="PF15411">
    <property type="entry name" value="PH_10"/>
    <property type="match status" value="1"/>
</dbReference>